<evidence type="ECO:0008006" key="2">
    <source>
        <dbReference type="Google" id="ProtNLM"/>
    </source>
</evidence>
<dbReference type="SFLD" id="SFLDS00029">
    <property type="entry name" value="Radical_SAM"/>
    <property type="match status" value="1"/>
</dbReference>
<name>K2GTN0_9BACT</name>
<dbReference type="SUPFAM" id="SSF102114">
    <property type="entry name" value="Radical SAM enzymes"/>
    <property type="match status" value="1"/>
</dbReference>
<evidence type="ECO:0000313" key="1">
    <source>
        <dbReference type="EMBL" id="EKE26700.1"/>
    </source>
</evidence>
<gene>
    <name evidence="1" type="ORF">ACD_4C00189G0006</name>
</gene>
<dbReference type="GO" id="GO:0003824">
    <property type="term" value="F:catalytic activity"/>
    <property type="evidence" value="ECO:0007669"/>
    <property type="project" value="InterPro"/>
</dbReference>
<accession>K2GTN0</accession>
<protein>
    <recommendedName>
        <fullName evidence="2">Radical SAM protein</fullName>
    </recommendedName>
</protein>
<organism evidence="1">
    <name type="scientific">uncultured bacterium</name>
    <name type="common">gcode 4</name>
    <dbReference type="NCBI Taxonomy" id="1234023"/>
    <lineage>
        <taxon>Bacteria</taxon>
        <taxon>environmental samples</taxon>
    </lineage>
</organism>
<dbReference type="InterPro" id="IPR058240">
    <property type="entry name" value="rSAM_sf"/>
</dbReference>
<reference evidence="1" key="1">
    <citation type="journal article" date="2012" name="Science">
        <title>Fermentation, hydrogen, and sulfur metabolism in multiple uncultivated bacterial phyla.</title>
        <authorList>
            <person name="Wrighton K.C."/>
            <person name="Thomas B.C."/>
            <person name="Sharon I."/>
            <person name="Miller C.S."/>
            <person name="Castelle C.J."/>
            <person name="VerBerkmoes N.C."/>
            <person name="Wilkins M.J."/>
            <person name="Hettich R.L."/>
            <person name="Lipton M.S."/>
            <person name="Williams K.H."/>
            <person name="Long P.E."/>
            <person name="Banfield J.F."/>
        </authorList>
    </citation>
    <scope>NUCLEOTIDE SEQUENCE [LARGE SCALE GENOMIC DNA]</scope>
</reference>
<dbReference type="InterPro" id="IPR007197">
    <property type="entry name" value="rSAM"/>
</dbReference>
<dbReference type="EMBL" id="AMFJ01000705">
    <property type="protein sequence ID" value="EKE26700.1"/>
    <property type="molecule type" value="Genomic_DNA"/>
</dbReference>
<dbReference type="AlphaFoldDB" id="K2GTN0"/>
<sequence>MKNNNFVENQDNSTLIDEINTCAGYNIASKMWIEKHKEDVLLSIIDLMYKKVAFSNKISYSKMIEEEQMSLEINLWKKCFHNCSHCLYDFDWMWDNLNYDHFIAAIKKYASKLKYVKEVFFTGWELMDREDFILFIEEFAKRWIKKINFVTRWGVIRNDFNLNELLKLKNKFPELDLSFSISLDQFSAVYDSNKELEIENISKLINLSFNLWNERILFKSTIPYKDEIEMKNHFDMNCHDFEKILSFLIKQFEFILLEKSKDTFVLKKDKRIITLKLTSQELTGYTKNSKNLKWVSLEANWNDYCEYLDFDANFSMTIDPSLNVLYCSHVNHWENCDKSIWNLLTDNRSELLQKFFNTKSRFYQLLSFEWIVDYILDPNWKMLCSNLRKELYIKK</sequence>
<proteinExistence type="predicted"/>
<dbReference type="GO" id="GO:0051536">
    <property type="term" value="F:iron-sulfur cluster binding"/>
    <property type="evidence" value="ECO:0007669"/>
    <property type="project" value="InterPro"/>
</dbReference>
<comment type="caution">
    <text evidence="1">The sequence shown here is derived from an EMBL/GenBank/DDBJ whole genome shotgun (WGS) entry which is preliminary data.</text>
</comment>